<accession>A0A1H5ELA5</accession>
<dbReference type="GO" id="GO:0048029">
    <property type="term" value="F:monosaccharide binding"/>
    <property type="evidence" value="ECO:0007669"/>
    <property type="project" value="TreeGrafter"/>
</dbReference>
<dbReference type="HAMAP" id="MF_00473">
    <property type="entry name" value="G6P_isomerase"/>
    <property type="match status" value="1"/>
</dbReference>
<dbReference type="UniPathway" id="UPA00138"/>
<dbReference type="InterPro" id="IPR035482">
    <property type="entry name" value="SIS_PGI_2"/>
</dbReference>
<dbReference type="GO" id="GO:0097367">
    <property type="term" value="F:carbohydrate derivative binding"/>
    <property type="evidence" value="ECO:0007669"/>
    <property type="project" value="InterPro"/>
</dbReference>
<feature type="active site" evidence="8">
    <location>
        <position position="514"/>
    </location>
</feature>
<dbReference type="EMBL" id="FNSV01000006">
    <property type="protein sequence ID" value="SED91859.1"/>
    <property type="molecule type" value="Genomic_DNA"/>
</dbReference>
<dbReference type="GO" id="GO:0005829">
    <property type="term" value="C:cytosol"/>
    <property type="evidence" value="ECO:0007669"/>
    <property type="project" value="TreeGrafter"/>
</dbReference>
<evidence type="ECO:0000256" key="2">
    <source>
        <dbReference type="ARBA" id="ARBA00006604"/>
    </source>
</evidence>
<dbReference type="Gene3D" id="1.10.1390.10">
    <property type="match status" value="1"/>
</dbReference>
<dbReference type="PROSITE" id="PS00765">
    <property type="entry name" value="P_GLUCOSE_ISOMERASE_1"/>
    <property type="match status" value="1"/>
</dbReference>
<comment type="pathway">
    <text evidence="8">Carbohydrate biosynthesis; gluconeogenesis.</text>
</comment>
<dbReference type="PANTHER" id="PTHR11469">
    <property type="entry name" value="GLUCOSE-6-PHOSPHATE ISOMERASE"/>
    <property type="match status" value="1"/>
</dbReference>
<evidence type="ECO:0000313" key="11">
    <source>
        <dbReference type="Proteomes" id="UP000183561"/>
    </source>
</evidence>
<evidence type="ECO:0000256" key="1">
    <source>
        <dbReference type="ARBA" id="ARBA00004926"/>
    </source>
</evidence>
<dbReference type="Proteomes" id="UP000183561">
    <property type="component" value="Unassembled WGS sequence"/>
</dbReference>
<dbReference type="UniPathway" id="UPA00109">
    <property type="reaction ID" value="UER00181"/>
</dbReference>
<dbReference type="Pfam" id="PF00342">
    <property type="entry name" value="PGI"/>
    <property type="match status" value="1"/>
</dbReference>
<dbReference type="NCBIfam" id="NF001211">
    <property type="entry name" value="PRK00179.1"/>
    <property type="match status" value="1"/>
</dbReference>
<keyword evidence="5 8" id="KW-0324">Glycolysis</keyword>
<dbReference type="AlphaFoldDB" id="A0A1H5ELA5"/>
<dbReference type="GO" id="GO:0006094">
    <property type="term" value="P:gluconeogenesis"/>
    <property type="evidence" value="ECO:0007669"/>
    <property type="project" value="UniProtKB-UniRule"/>
</dbReference>
<dbReference type="InterPro" id="IPR046348">
    <property type="entry name" value="SIS_dom_sf"/>
</dbReference>
<comment type="similarity">
    <text evidence="2 8 9">Belongs to the GPI family.</text>
</comment>
<feature type="active site" evidence="8">
    <location>
        <position position="388"/>
    </location>
</feature>
<gene>
    <name evidence="8" type="primary">pgi</name>
    <name evidence="10" type="ORF">SAMN04490239_9258</name>
</gene>
<proteinExistence type="inferred from homology"/>
<dbReference type="OrthoDB" id="140919at2"/>
<dbReference type="CDD" id="cd05015">
    <property type="entry name" value="SIS_PGI_1"/>
    <property type="match status" value="1"/>
</dbReference>
<comment type="function">
    <text evidence="8">Catalyzes the reversible isomerization of glucose-6-phosphate to fructose-6-phosphate.</text>
</comment>
<dbReference type="PANTHER" id="PTHR11469:SF1">
    <property type="entry name" value="GLUCOSE-6-PHOSPHATE ISOMERASE"/>
    <property type="match status" value="1"/>
</dbReference>
<dbReference type="PRINTS" id="PR00662">
    <property type="entry name" value="G6PISOMERASE"/>
</dbReference>
<dbReference type="GO" id="GO:0006096">
    <property type="term" value="P:glycolytic process"/>
    <property type="evidence" value="ECO:0007669"/>
    <property type="project" value="UniProtKB-UniRule"/>
</dbReference>
<evidence type="ECO:0000256" key="9">
    <source>
        <dbReference type="RuleBase" id="RU000612"/>
    </source>
</evidence>
<evidence type="ECO:0000256" key="8">
    <source>
        <dbReference type="HAMAP-Rule" id="MF_00473"/>
    </source>
</evidence>
<dbReference type="InterPro" id="IPR018189">
    <property type="entry name" value="Phosphoglucose_isomerase_CS"/>
</dbReference>
<dbReference type="PROSITE" id="PS51463">
    <property type="entry name" value="P_GLUCOSE_ISOMERASE_3"/>
    <property type="match status" value="1"/>
</dbReference>
<dbReference type="RefSeq" id="WP_072949753.1">
    <property type="nucleotide sequence ID" value="NZ_FNSV01000006.1"/>
</dbReference>
<comment type="catalytic activity">
    <reaction evidence="7 8 9">
        <text>alpha-D-glucose 6-phosphate = beta-D-fructose 6-phosphate</text>
        <dbReference type="Rhea" id="RHEA:11816"/>
        <dbReference type="ChEBI" id="CHEBI:57634"/>
        <dbReference type="ChEBI" id="CHEBI:58225"/>
        <dbReference type="EC" id="5.3.1.9"/>
    </reaction>
</comment>
<evidence type="ECO:0000313" key="10">
    <source>
        <dbReference type="EMBL" id="SED91859.1"/>
    </source>
</evidence>
<keyword evidence="3 8" id="KW-0312">Gluconeogenesis</keyword>
<keyword evidence="6 8" id="KW-0413">Isomerase</keyword>
<dbReference type="GO" id="GO:0004347">
    <property type="term" value="F:glucose-6-phosphate isomerase activity"/>
    <property type="evidence" value="ECO:0007669"/>
    <property type="project" value="UniProtKB-UniRule"/>
</dbReference>
<evidence type="ECO:0000256" key="7">
    <source>
        <dbReference type="ARBA" id="ARBA00029321"/>
    </source>
</evidence>
<evidence type="ECO:0000256" key="4">
    <source>
        <dbReference type="ARBA" id="ARBA00022490"/>
    </source>
</evidence>
<dbReference type="EC" id="5.3.1.9" evidence="8"/>
<comment type="pathway">
    <text evidence="1 8 9">Carbohydrate degradation; glycolysis; D-glyceraldehyde 3-phosphate and glycerone phosphate from D-glucose: step 2/4.</text>
</comment>
<dbReference type="SUPFAM" id="SSF53697">
    <property type="entry name" value="SIS domain"/>
    <property type="match status" value="1"/>
</dbReference>
<name>A0A1H5ELA5_9NOCA</name>
<dbReference type="GO" id="GO:0051156">
    <property type="term" value="P:glucose 6-phosphate metabolic process"/>
    <property type="evidence" value="ECO:0007669"/>
    <property type="project" value="TreeGrafter"/>
</dbReference>
<dbReference type="InterPro" id="IPR035476">
    <property type="entry name" value="SIS_PGI_1"/>
</dbReference>
<dbReference type="InterPro" id="IPR001672">
    <property type="entry name" value="G6P_Isomerase"/>
</dbReference>
<comment type="subcellular location">
    <subcellularLocation>
        <location evidence="8">Cytoplasm</location>
    </subcellularLocation>
</comment>
<dbReference type="FunFam" id="3.40.50.10490:FF:000018">
    <property type="entry name" value="Glucose-6-phosphate isomerase"/>
    <property type="match status" value="1"/>
</dbReference>
<sequence length="552" mass="60238">MTTSVHSDITTRLEWLNLQAHFPDVATGHLRGYFDGDPARGGDLTVTAGDLFIDYSLNRIDRRTLRLLTELASAVGIEEYRDRMLDGAPVNTTENRAVLHTALRLPPEMELLVDGRSVVPDVHRVLGRMGDFTDRLRNGQWRGATGQRITTVVNIGIGGSDLGPRMACQALRNFTHPDIRVKFVSNVDPADLLGTLDGIDPATTLFIVASKTFTTIETLTNATAARSWITAQLGDQAVPQHFVAVSTNAVEVAKFGIDPTNMFEFWDWVGGRYSISSAIGLPVMVAIGREAFGEFLSGMHTIDRHFAEAPLEANAPVILGLLGFWYSNFFGAETRAVLPYANDLARFPAYLQQLAMESNGKAVQTNGEPVDTSTSAIWWGEPGTNGQHAFYQLLHQGTRLVPTDFIGFAEPAEDLLTIDGDGSMHDILISNLLAQRRVLAFGRTSDEITAHGVPTDLVPHKVMPGNRPSTTILAPKLTPNTLGQMIALYEHQVFTEGALTNINSFDQWGVELGKEQALQLHSVVSGRTSAAGLDSSTASIVEWYQSTRPDKS</sequence>
<reference evidence="11" key="1">
    <citation type="submission" date="2016-10" db="EMBL/GenBank/DDBJ databases">
        <authorList>
            <person name="Varghese N."/>
            <person name="Submissions S."/>
        </authorList>
    </citation>
    <scope>NUCLEOTIDE SEQUENCE [LARGE SCALE GENOMIC DNA]</scope>
    <source>
        <strain evidence="11">DSM 44498</strain>
    </source>
</reference>
<keyword evidence="4 8" id="KW-0963">Cytoplasm</keyword>
<protein>
    <recommendedName>
        <fullName evidence="8">Glucose-6-phosphate isomerase</fullName>
        <shortName evidence="8">GPI</shortName>
        <ecNumber evidence="8">5.3.1.9</ecNumber>
    </recommendedName>
    <alternativeName>
        <fullName evidence="8">Phosphoglucose isomerase</fullName>
        <shortName evidence="8">PGI</shortName>
    </alternativeName>
    <alternativeName>
        <fullName evidence="8">Phosphohexose isomerase</fullName>
        <shortName evidence="8">PHI</shortName>
    </alternativeName>
</protein>
<organism evidence="10 11">
    <name type="scientific">Rhodococcus koreensis</name>
    <dbReference type="NCBI Taxonomy" id="99653"/>
    <lineage>
        <taxon>Bacteria</taxon>
        <taxon>Bacillati</taxon>
        <taxon>Actinomycetota</taxon>
        <taxon>Actinomycetes</taxon>
        <taxon>Mycobacteriales</taxon>
        <taxon>Nocardiaceae</taxon>
        <taxon>Rhodococcus</taxon>
    </lineage>
</organism>
<feature type="active site" description="Proton donor" evidence="8">
    <location>
        <position position="357"/>
    </location>
</feature>
<dbReference type="InterPro" id="IPR023096">
    <property type="entry name" value="G6P_Isomerase_C"/>
</dbReference>
<keyword evidence="11" id="KW-1185">Reference proteome</keyword>
<dbReference type="Gene3D" id="3.40.50.10490">
    <property type="entry name" value="Glucose-6-phosphate isomerase like protein, domain 1"/>
    <property type="match status" value="2"/>
</dbReference>
<evidence type="ECO:0000256" key="5">
    <source>
        <dbReference type="ARBA" id="ARBA00023152"/>
    </source>
</evidence>
<evidence type="ECO:0000256" key="3">
    <source>
        <dbReference type="ARBA" id="ARBA00022432"/>
    </source>
</evidence>
<evidence type="ECO:0000256" key="6">
    <source>
        <dbReference type="ARBA" id="ARBA00023235"/>
    </source>
</evidence>
<dbReference type="CDD" id="cd05016">
    <property type="entry name" value="SIS_PGI_2"/>
    <property type="match status" value="1"/>
</dbReference>